<evidence type="ECO:0000256" key="2">
    <source>
        <dbReference type="ARBA" id="ARBA00023136"/>
    </source>
</evidence>
<keyword evidence="3" id="KW-0998">Cell outer membrane</keyword>
<dbReference type="PROSITE" id="PS51123">
    <property type="entry name" value="OMPA_2"/>
    <property type="match status" value="1"/>
</dbReference>
<keyword evidence="2 4" id="KW-0472">Membrane</keyword>
<dbReference type="EMBL" id="NIRK01000001">
    <property type="protein sequence ID" value="PHI02943.1"/>
    <property type="molecule type" value="Genomic_DNA"/>
</dbReference>
<dbReference type="CDD" id="cd07185">
    <property type="entry name" value="OmpA_C-like"/>
    <property type="match status" value="1"/>
</dbReference>
<dbReference type="InterPro" id="IPR006664">
    <property type="entry name" value="OMP_bac"/>
</dbReference>
<dbReference type="InterPro" id="IPR006665">
    <property type="entry name" value="OmpA-like"/>
</dbReference>
<name>A0A2C6BFC7_FUSNP</name>
<comment type="caution">
    <text evidence="6">The sequence shown here is derived from an EMBL/GenBank/DDBJ whole genome shotgun (WGS) entry which is preliminary data.</text>
</comment>
<dbReference type="Gene3D" id="3.30.1330.60">
    <property type="entry name" value="OmpA-like domain"/>
    <property type="match status" value="1"/>
</dbReference>
<dbReference type="Proteomes" id="UP000223525">
    <property type="component" value="Unassembled WGS sequence"/>
</dbReference>
<organism evidence="6 7">
    <name type="scientific">Fusobacterium nucleatum subsp. polymorphum</name>
    <name type="common">Fusobacterium polymorphum</name>
    <dbReference type="NCBI Taxonomy" id="76857"/>
    <lineage>
        <taxon>Bacteria</taxon>
        <taxon>Fusobacteriati</taxon>
        <taxon>Fusobacteriota</taxon>
        <taxon>Fusobacteriia</taxon>
        <taxon>Fusobacteriales</taxon>
        <taxon>Fusobacteriaceae</taxon>
        <taxon>Fusobacterium</taxon>
    </lineage>
</organism>
<evidence type="ECO:0000259" key="5">
    <source>
        <dbReference type="PROSITE" id="PS51123"/>
    </source>
</evidence>
<comment type="subcellular location">
    <subcellularLocation>
        <location evidence="1">Cell outer membrane</location>
    </subcellularLocation>
</comment>
<dbReference type="RefSeq" id="WP_099003177.1">
    <property type="nucleotide sequence ID" value="NZ_CP077158.1"/>
</dbReference>
<dbReference type="PANTHER" id="PTHR30329">
    <property type="entry name" value="STATOR ELEMENT OF FLAGELLAR MOTOR COMPLEX"/>
    <property type="match status" value="1"/>
</dbReference>
<evidence type="ECO:0000313" key="7">
    <source>
        <dbReference type="Proteomes" id="UP000223525"/>
    </source>
</evidence>
<gene>
    <name evidence="6" type="ORF">CA836_10760</name>
</gene>
<dbReference type="InterPro" id="IPR050330">
    <property type="entry name" value="Bact_OuterMem_StrucFunc"/>
</dbReference>
<evidence type="ECO:0000256" key="4">
    <source>
        <dbReference type="PROSITE-ProRule" id="PRU00473"/>
    </source>
</evidence>
<evidence type="ECO:0000256" key="1">
    <source>
        <dbReference type="ARBA" id="ARBA00004442"/>
    </source>
</evidence>
<dbReference type="AlphaFoldDB" id="A0A2C6BFC7"/>
<dbReference type="GO" id="GO:0009279">
    <property type="term" value="C:cell outer membrane"/>
    <property type="evidence" value="ECO:0007669"/>
    <property type="project" value="UniProtKB-SubCell"/>
</dbReference>
<dbReference type="PRINTS" id="PR01021">
    <property type="entry name" value="OMPADOMAIN"/>
</dbReference>
<evidence type="ECO:0000313" key="6">
    <source>
        <dbReference type="EMBL" id="PHI02943.1"/>
    </source>
</evidence>
<accession>A0A2C6BFC7</accession>
<dbReference type="PANTHER" id="PTHR30329:SF21">
    <property type="entry name" value="LIPOPROTEIN YIAD-RELATED"/>
    <property type="match status" value="1"/>
</dbReference>
<evidence type="ECO:0000256" key="3">
    <source>
        <dbReference type="ARBA" id="ARBA00023237"/>
    </source>
</evidence>
<dbReference type="Pfam" id="PF00691">
    <property type="entry name" value="OmpA"/>
    <property type="match status" value="1"/>
</dbReference>
<feature type="domain" description="OmpA-like" evidence="5">
    <location>
        <begin position="269"/>
        <end position="384"/>
    </location>
</feature>
<protein>
    <submittedName>
        <fullName evidence="6">Porin</fullName>
    </submittedName>
</protein>
<dbReference type="InterPro" id="IPR036737">
    <property type="entry name" value="OmpA-like_sf"/>
</dbReference>
<proteinExistence type="predicted"/>
<reference evidence="6 7" key="1">
    <citation type="submission" date="2017-06" db="EMBL/GenBank/DDBJ databases">
        <title>Draft genome sequence of Fusobacterium nucleatum subsp. polymorphum KCOM 1248 (=ChDC F113).</title>
        <authorList>
            <person name="Kook J.-K."/>
            <person name="Park S.-N."/>
            <person name="Lim Y.K."/>
            <person name="Roh H."/>
        </authorList>
    </citation>
    <scope>NUCLEOTIDE SEQUENCE [LARGE SCALE GENOMIC DNA]</scope>
    <source>
        <strain evidence="7">KCOM 1248 (ChDC F113)</strain>
    </source>
</reference>
<dbReference type="SUPFAM" id="SSF103088">
    <property type="entry name" value="OmpA-like"/>
    <property type="match status" value="1"/>
</dbReference>
<sequence>MKKDFLMSIIVAALVVFGVKTYYDKKTNNNAQVAVEKESKVSNETSNQVSDENEMLVPGYALGEIPPIAAPEMPDLSVKENPNAKITLDMTQKISAVPGINVTPVKVENGNIVGGDYSIQDGDGEYSDENLTIKRNKDGSGQYTNKVTGVTLQVNAQGEGQYLDEKNKISFQIGADGTGIYKDENNDTTITIGKNNSTYTQGNITIENNGDGSGTYNDKDKDLLIKNDGKGKAIITLKGKTTEVEAKPLEKNEKFPRLKMVPPVPSVEANSLLITLDSGILFDVDKYDVRPEAKRALASLATVLKEADVKAFEVDGHTDSDASDEYNQVLSEKRANAVKDFLTSQGIVAEITIKGYGESRPIASNDTPEGKQKNRRVEIIIPTI</sequence>